<keyword evidence="2" id="KW-1185">Reference proteome</keyword>
<sequence>MDCAAAGQSSVRITRQCGTLTSRSPPHTGEKSGSLAESGRAARLTLSHAVSGWPGSPTAQERTRPSVTRGEQGTDGAVSVISGVHDRQHPRTGDSSTRP</sequence>
<organism evidence="2 3">
    <name type="scientific">Plectus sambesii</name>
    <dbReference type="NCBI Taxonomy" id="2011161"/>
    <lineage>
        <taxon>Eukaryota</taxon>
        <taxon>Metazoa</taxon>
        <taxon>Ecdysozoa</taxon>
        <taxon>Nematoda</taxon>
        <taxon>Chromadorea</taxon>
        <taxon>Plectida</taxon>
        <taxon>Plectina</taxon>
        <taxon>Plectoidea</taxon>
        <taxon>Plectidae</taxon>
        <taxon>Plectus</taxon>
    </lineage>
</organism>
<accession>A0A914UK40</accession>
<name>A0A914UK40_9BILA</name>
<protein>
    <submittedName>
        <fullName evidence="3">Uncharacterized protein</fullName>
    </submittedName>
</protein>
<feature type="compositionally biased region" description="Polar residues" evidence="1">
    <location>
        <begin position="7"/>
        <end position="25"/>
    </location>
</feature>
<proteinExistence type="predicted"/>
<feature type="compositionally biased region" description="Polar residues" evidence="1">
    <location>
        <begin position="57"/>
        <end position="71"/>
    </location>
</feature>
<evidence type="ECO:0000313" key="2">
    <source>
        <dbReference type="Proteomes" id="UP000887566"/>
    </source>
</evidence>
<reference evidence="3" key="1">
    <citation type="submission" date="2022-11" db="UniProtKB">
        <authorList>
            <consortium name="WormBaseParasite"/>
        </authorList>
    </citation>
    <scope>IDENTIFICATION</scope>
</reference>
<evidence type="ECO:0000313" key="3">
    <source>
        <dbReference type="WBParaSite" id="PSAMB.scaffold1070size36389.g10857.t1"/>
    </source>
</evidence>
<feature type="region of interest" description="Disordered" evidence="1">
    <location>
        <begin position="1"/>
        <end position="99"/>
    </location>
</feature>
<evidence type="ECO:0000256" key="1">
    <source>
        <dbReference type="SAM" id="MobiDB-lite"/>
    </source>
</evidence>
<dbReference type="Proteomes" id="UP000887566">
    <property type="component" value="Unplaced"/>
</dbReference>
<dbReference type="WBParaSite" id="PSAMB.scaffold1070size36389.g10857.t1">
    <property type="protein sequence ID" value="PSAMB.scaffold1070size36389.g10857.t1"/>
    <property type="gene ID" value="PSAMB.scaffold1070size36389.g10857"/>
</dbReference>
<dbReference type="AlphaFoldDB" id="A0A914UK40"/>